<dbReference type="InterPro" id="IPR011989">
    <property type="entry name" value="ARM-like"/>
</dbReference>
<dbReference type="InterPro" id="IPR014710">
    <property type="entry name" value="RmlC-like_jellyroll"/>
</dbReference>
<feature type="transmembrane region" description="Helical" evidence="3">
    <location>
        <begin position="254"/>
        <end position="274"/>
    </location>
</feature>
<feature type="transmembrane region" description="Helical" evidence="3">
    <location>
        <begin position="94"/>
        <end position="119"/>
    </location>
</feature>
<evidence type="ECO:0000259" key="4">
    <source>
        <dbReference type="PROSITE" id="PS50042"/>
    </source>
</evidence>
<keyword evidence="3" id="KW-0472">Membrane</keyword>
<dbReference type="SUPFAM" id="SSF103473">
    <property type="entry name" value="MFS general substrate transporter"/>
    <property type="match status" value="1"/>
</dbReference>
<dbReference type="Proteomes" id="UP000031561">
    <property type="component" value="Unassembled WGS sequence"/>
</dbReference>
<dbReference type="GO" id="GO:0030089">
    <property type="term" value="C:phycobilisome"/>
    <property type="evidence" value="ECO:0007669"/>
    <property type="project" value="UniProtKB-KW"/>
</dbReference>
<dbReference type="PANTHER" id="PTHR47823">
    <property type="entry name" value="ION_TRANS DOMAIN-CONTAINING PROTEIN"/>
    <property type="match status" value="1"/>
</dbReference>
<keyword evidence="3" id="KW-0812">Transmembrane</keyword>
<evidence type="ECO:0000256" key="2">
    <source>
        <dbReference type="ARBA" id="ARBA00022738"/>
    </source>
</evidence>
<dbReference type="EMBL" id="JTHE03000048">
    <property type="protein sequence ID" value="MCM1982943.1"/>
    <property type="molecule type" value="Genomic_DNA"/>
</dbReference>
<dbReference type="InterPro" id="IPR000595">
    <property type="entry name" value="cNMP-bd_dom"/>
</dbReference>
<dbReference type="SMART" id="SM00100">
    <property type="entry name" value="cNMP"/>
    <property type="match status" value="1"/>
</dbReference>
<name>A0ABD4T379_9CYAN</name>
<evidence type="ECO:0000313" key="5">
    <source>
        <dbReference type="EMBL" id="MCM1982943.1"/>
    </source>
</evidence>
<sequence>MSGRLGQLWLLAVTVLAYSVLEMAIANSLFLTHVGAYQLPLVFICIGLGSLPAYTFFSQVVDRYSRPQLFRIMLGVAIGVSLGLRGFIALDIPGIYYLLMILLFFQWDFHNTLLYSSLLTDYFTATEYKQLAPLIGIGQAVGMLLGGSITLGLSRIIPTANLLFVVPILLGLAMVQLFILEKTHTQVVAAPSSPRIKIGLLENLHTFPGLVRQYPLMLFLAASSFLLVIIYLTSEYLWFSVYEQHFTSDQLTQFLGLIRIIVSLTQVVVLYCFTRPLLQRFGVAKVNIIYPLTTLVSLGAFLVNINLFTGVTLHLNGDALFKSINLPIHQLNYNAVPKDYIGRIRTLSDGIFYALGLILVGAFLGIARNQFNLGQVAWIAAGLTLLLGLVRFPMGRFYGQGLEKMIRLDAVDLEALPQGSIMDTDQSIALAHDLLQQPDLSTQMQGLDLALRLRDPLEFLPDIQQLTHPDHPGLRQKVLALLSRLGEVQDHCALLQILDTGLSHHRVIALEALIVQGYPFAQAQLWTLLRDDLQELRALAAVAILLQPDLPEALTAQAEALLGAPVGDRGGQAILRVAALCAPPRLNGVVQNLLGQQALLTQEGLEVLDELLPRCDPSRLTLADPYLDHAQPGVRQAALRLIGKATLPAALPRLEHGLQDASAQVRSTIIPLIAQYPQAGLQVGERALRAKDPQLVNAGVEILGQLRTPQAQERLYRFLTQDFELLAQTQTWQREIPRSDPLWQPLDVAIQDFQQQVIEQVLRILSHLGHARTLTAVNRILQDQGNQNRSNAVEVLASLSDRRFVRPLLPILEALPHPNPRTPSPSLPWLKERGLQILLEALAVKDRWIKIAAIVALSSLAQLVYQDADPVVRQVTHQVFQSHPTLPPFMNRILLLKQVVLFQNLTLDELQLISEAMEAEQFAAGQTIYTEDSWGTHFYCIEAGKVQLCKTVQGQVHQLKQRSLGDYFGEISLLDDAPHWDSAIALEESRILKLEKQKFKSLMLQRPHISLEICRFLSQRLREYDQVLQAQQAWG</sequence>
<organism evidence="5 6">
    <name type="scientific">Lyngbya confervoides BDU141951</name>
    <dbReference type="NCBI Taxonomy" id="1574623"/>
    <lineage>
        <taxon>Bacteria</taxon>
        <taxon>Bacillati</taxon>
        <taxon>Cyanobacteriota</taxon>
        <taxon>Cyanophyceae</taxon>
        <taxon>Oscillatoriophycideae</taxon>
        <taxon>Oscillatoriales</taxon>
        <taxon>Microcoleaceae</taxon>
        <taxon>Lyngbya</taxon>
    </lineage>
</organism>
<comment type="caution">
    <text evidence="5">The sequence shown here is derived from an EMBL/GenBank/DDBJ whole genome shotgun (WGS) entry which is preliminary data.</text>
</comment>
<dbReference type="PROSITE" id="PS50042">
    <property type="entry name" value="CNMP_BINDING_3"/>
    <property type="match status" value="1"/>
</dbReference>
<keyword evidence="2" id="KW-0605">Phycobilisome</keyword>
<dbReference type="SUPFAM" id="SSF51206">
    <property type="entry name" value="cAMP-binding domain-like"/>
    <property type="match status" value="1"/>
</dbReference>
<dbReference type="Gene3D" id="1.25.10.10">
    <property type="entry name" value="Leucine-rich Repeat Variant"/>
    <property type="match status" value="2"/>
</dbReference>
<feature type="transmembrane region" description="Helical" evidence="3">
    <location>
        <begin position="69"/>
        <end position="88"/>
    </location>
</feature>
<proteinExistence type="predicted"/>
<dbReference type="InterPro" id="IPR016024">
    <property type="entry name" value="ARM-type_fold"/>
</dbReference>
<dbReference type="Gene3D" id="1.20.1250.20">
    <property type="entry name" value="MFS general substrate transporter like domains"/>
    <property type="match status" value="1"/>
</dbReference>
<evidence type="ECO:0000256" key="1">
    <source>
        <dbReference type="ARBA" id="ARBA00022549"/>
    </source>
</evidence>
<dbReference type="Pfam" id="PF00027">
    <property type="entry name" value="cNMP_binding"/>
    <property type="match status" value="1"/>
</dbReference>
<gene>
    <name evidence="5" type="ORF">QQ91_0008920</name>
</gene>
<dbReference type="Gene3D" id="2.60.120.10">
    <property type="entry name" value="Jelly Rolls"/>
    <property type="match status" value="1"/>
</dbReference>
<feature type="domain" description="Cyclic nucleotide-binding" evidence="4">
    <location>
        <begin position="901"/>
        <end position="1003"/>
    </location>
</feature>
<feature type="transmembrane region" description="Helical" evidence="3">
    <location>
        <begin position="286"/>
        <end position="308"/>
    </location>
</feature>
<feature type="transmembrane region" description="Helical" evidence="3">
    <location>
        <begin position="159"/>
        <end position="180"/>
    </location>
</feature>
<feature type="transmembrane region" description="Helical" evidence="3">
    <location>
        <begin position="350"/>
        <end position="367"/>
    </location>
</feature>
<reference evidence="5 6" key="1">
    <citation type="journal article" date="2015" name="Genome Announc.">
        <title>Draft Genome Sequence of Filamentous Marine Cyanobacterium Lyngbya confervoides Strain BDU141951.</title>
        <authorList>
            <person name="Chandrababunaidu M.M."/>
            <person name="Sen D."/>
            <person name="Tripathy S."/>
        </authorList>
    </citation>
    <scope>NUCLEOTIDE SEQUENCE [LARGE SCALE GENOMIC DNA]</scope>
    <source>
        <strain evidence="5 6">BDU141951</strain>
    </source>
</reference>
<keyword evidence="1" id="KW-0042">Antenna complex</keyword>
<dbReference type="SUPFAM" id="SSF48371">
    <property type="entry name" value="ARM repeat"/>
    <property type="match status" value="1"/>
</dbReference>
<dbReference type="RefSeq" id="WP_201277389.1">
    <property type="nucleotide sequence ID" value="NZ_JTHE03000048.1"/>
</dbReference>
<feature type="transmembrane region" description="Helical" evidence="3">
    <location>
        <begin position="214"/>
        <end position="234"/>
    </location>
</feature>
<dbReference type="CDD" id="cd06174">
    <property type="entry name" value="MFS"/>
    <property type="match status" value="1"/>
</dbReference>
<keyword evidence="6" id="KW-1185">Reference proteome</keyword>
<feature type="transmembrane region" description="Helical" evidence="3">
    <location>
        <begin position="34"/>
        <end position="57"/>
    </location>
</feature>
<dbReference type="InterPro" id="IPR018490">
    <property type="entry name" value="cNMP-bd_dom_sf"/>
</dbReference>
<dbReference type="PANTHER" id="PTHR47823:SF9">
    <property type="entry name" value="CHROMOSOME UNDETERMINED SCAFFOLD_10, WHOLE GENOME SHOTGUN SEQUENCE"/>
    <property type="match status" value="1"/>
</dbReference>
<evidence type="ECO:0000313" key="6">
    <source>
        <dbReference type="Proteomes" id="UP000031561"/>
    </source>
</evidence>
<keyword evidence="3" id="KW-1133">Transmembrane helix</keyword>
<protein>
    <submittedName>
        <fullName evidence="5">Cyclic nucleotide-binding domain-containing protein</fullName>
    </submittedName>
</protein>
<feature type="transmembrane region" description="Helical" evidence="3">
    <location>
        <begin position="131"/>
        <end position="153"/>
    </location>
</feature>
<feature type="transmembrane region" description="Helical" evidence="3">
    <location>
        <begin position="376"/>
        <end position="394"/>
    </location>
</feature>
<evidence type="ECO:0000256" key="3">
    <source>
        <dbReference type="SAM" id="Phobius"/>
    </source>
</evidence>
<dbReference type="InterPro" id="IPR036259">
    <property type="entry name" value="MFS_trans_sf"/>
</dbReference>
<dbReference type="AlphaFoldDB" id="A0ABD4T379"/>
<accession>A0ABD4T379</accession>
<dbReference type="CDD" id="cd00038">
    <property type="entry name" value="CAP_ED"/>
    <property type="match status" value="1"/>
</dbReference>